<comment type="caution">
    <text evidence="1">The sequence shown here is derived from an EMBL/GenBank/DDBJ whole genome shotgun (WGS) entry which is preliminary data.</text>
</comment>
<proteinExistence type="predicted"/>
<protein>
    <submittedName>
        <fullName evidence="1">Uncharacterized protein</fullName>
    </submittedName>
</protein>
<evidence type="ECO:0000313" key="1">
    <source>
        <dbReference type="EMBL" id="KAI8563687.1"/>
    </source>
</evidence>
<name>A0ACC0PF90_RHOML</name>
<dbReference type="EMBL" id="CM046390">
    <property type="protein sequence ID" value="KAI8563687.1"/>
    <property type="molecule type" value="Genomic_DNA"/>
</dbReference>
<organism evidence="1 2">
    <name type="scientific">Rhododendron molle</name>
    <name type="common">Chinese azalea</name>
    <name type="synonym">Azalea mollis</name>
    <dbReference type="NCBI Taxonomy" id="49168"/>
    <lineage>
        <taxon>Eukaryota</taxon>
        <taxon>Viridiplantae</taxon>
        <taxon>Streptophyta</taxon>
        <taxon>Embryophyta</taxon>
        <taxon>Tracheophyta</taxon>
        <taxon>Spermatophyta</taxon>
        <taxon>Magnoliopsida</taxon>
        <taxon>eudicotyledons</taxon>
        <taxon>Gunneridae</taxon>
        <taxon>Pentapetalae</taxon>
        <taxon>asterids</taxon>
        <taxon>Ericales</taxon>
        <taxon>Ericaceae</taxon>
        <taxon>Ericoideae</taxon>
        <taxon>Rhodoreae</taxon>
        <taxon>Rhododendron</taxon>
    </lineage>
</organism>
<gene>
    <name evidence="1" type="ORF">RHMOL_Rhmol03G0128700</name>
</gene>
<sequence length="142" mass="15886">MPGRLIDLIECLLIADRRRGVASTLGNRGPAYSLELYRAFLKWVRALVDAAGFHLFIPILTVVKNDHALLTALAERWHDTSNTFHFPIGEMTMTPVDFAALTGLRVRGEPIPFDLGIHRDTAALQWFLGMVPEGGTEMVHYD</sequence>
<keyword evidence="2" id="KW-1185">Reference proteome</keyword>
<dbReference type="Proteomes" id="UP001062846">
    <property type="component" value="Chromosome 3"/>
</dbReference>
<reference evidence="1" key="1">
    <citation type="submission" date="2022-02" db="EMBL/GenBank/DDBJ databases">
        <title>Plant Genome Project.</title>
        <authorList>
            <person name="Zhang R.-G."/>
        </authorList>
    </citation>
    <scope>NUCLEOTIDE SEQUENCE</scope>
    <source>
        <strain evidence="1">AT1</strain>
    </source>
</reference>
<accession>A0ACC0PF90</accession>
<evidence type="ECO:0000313" key="2">
    <source>
        <dbReference type="Proteomes" id="UP001062846"/>
    </source>
</evidence>